<dbReference type="PROSITE" id="PS50011">
    <property type="entry name" value="PROTEIN_KINASE_DOM"/>
    <property type="match status" value="1"/>
</dbReference>
<comment type="similarity">
    <text evidence="1">Belongs to the protein kinase superfamily. TKL Ser/Thr protein kinase family. ROCO subfamily.</text>
</comment>
<dbReference type="Pfam" id="PF07714">
    <property type="entry name" value="PK_Tyr_Ser-Thr"/>
    <property type="match status" value="1"/>
</dbReference>
<dbReference type="Gene3D" id="1.10.510.10">
    <property type="entry name" value="Transferase(Phosphotransferase) domain 1"/>
    <property type="match status" value="1"/>
</dbReference>
<keyword evidence="3" id="KW-0067">ATP-binding</keyword>
<dbReference type="GO" id="GO:0004713">
    <property type="term" value="F:protein tyrosine kinase activity"/>
    <property type="evidence" value="ECO:0007669"/>
    <property type="project" value="InterPro"/>
</dbReference>
<dbReference type="InterPro" id="IPR000719">
    <property type="entry name" value="Prot_kinase_dom"/>
</dbReference>
<keyword evidence="2" id="KW-0547">Nucleotide-binding</keyword>
<proteinExistence type="inferred from homology"/>
<dbReference type="InterPro" id="IPR020635">
    <property type="entry name" value="Tyr_kinase_cat_dom"/>
</dbReference>
<dbReference type="SMART" id="SM00219">
    <property type="entry name" value="TyrKc"/>
    <property type="match status" value="1"/>
</dbReference>
<evidence type="ECO:0000256" key="1">
    <source>
        <dbReference type="ARBA" id="ARBA00008171"/>
    </source>
</evidence>
<dbReference type="InterPro" id="IPR001245">
    <property type="entry name" value="Ser-Thr/Tyr_kinase_cat_dom"/>
</dbReference>
<protein>
    <recommendedName>
        <fullName evidence="4">Protein kinase domain-containing protein</fullName>
    </recommendedName>
</protein>
<dbReference type="GO" id="GO:0005524">
    <property type="term" value="F:ATP binding"/>
    <property type="evidence" value="ECO:0007669"/>
    <property type="project" value="UniProtKB-KW"/>
</dbReference>
<keyword evidence="6" id="KW-1185">Reference proteome</keyword>
<dbReference type="AlphaFoldDB" id="A0AA39H4S4"/>
<dbReference type="InterPro" id="IPR027417">
    <property type="entry name" value="P-loop_NTPase"/>
</dbReference>
<organism evidence="5 6">
    <name type="scientific">Steinernema hermaphroditum</name>
    <dbReference type="NCBI Taxonomy" id="289476"/>
    <lineage>
        <taxon>Eukaryota</taxon>
        <taxon>Metazoa</taxon>
        <taxon>Ecdysozoa</taxon>
        <taxon>Nematoda</taxon>
        <taxon>Chromadorea</taxon>
        <taxon>Rhabditida</taxon>
        <taxon>Tylenchina</taxon>
        <taxon>Panagrolaimomorpha</taxon>
        <taxon>Strongyloidoidea</taxon>
        <taxon>Steinernematidae</taxon>
        <taxon>Steinernema</taxon>
    </lineage>
</organism>
<dbReference type="SUPFAM" id="SSF56112">
    <property type="entry name" value="Protein kinase-like (PK-like)"/>
    <property type="match status" value="1"/>
</dbReference>
<dbReference type="InterPro" id="IPR011009">
    <property type="entry name" value="Kinase-like_dom_sf"/>
</dbReference>
<dbReference type="InterPro" id="IPR050198">
    <property type="entry name" value="Non-receptor_tyrosine_kinases"/>
</dbReference>
<evidence type="ECO:0000313" key="5">
    <source>
        <dbReference type="EMBL" id="KAK0399232.1"/>
    </source>
</evidence>
<feature type="domain" description="Protein kinase" evidence="4">
    <location>
        <begin position="89"/>
        <end position="371"/>
    </location>
</feature>
<evidence type="ECO:0000259" key="4">
    <source>
        <dbReference type="PROSITE" id="PS50011"/>
    </source>
</evidence>
<name>A0AA39H4S4_9BILA</name>
<dbReference type="Gene3D" id="3.40.50.300">
    <property type="entry name" value="P-loop containing nucleotide triphosphate hydrolases"/>
    <property type="match status" value="1"/>
</dbReference>
<dbReference type="EMBL" id="JAUCMV010000005">
    <property type="protein sequence ID" value="KAK0399232.1"/>
    <property type="molecule type" value="Genomic_DNA"/>
</dbReference>
<dbReference type="Gene3D" id="1.10.268.20">
    <property type="match status" value="1"/>
</dbReference>
<evidence type="ECO:0000256" key="3">
    <source>
        <dbReference type="ARBA" id="ARBA00022840"/>
    </source>
</evidence>
<dbReference type="PROSITE" id="PS00109">
    <property type="entry name" value="PROTEIN_KINASE_TYR"/>
    <property type="match status" value="1"/>
</dbReference>
<reference evidence="5" key="1">
    <citation type="submission" date="2023-06" db="EMBL/GenBank/DDBJ databases">
        <title>Genomic analysis of the entomopathogenic nematode Steinernema hermaphroditum.</title>
        <authorList>
            <person name="Schwarz E.M."/>
            <person name="Heppert J.K."/>
            <person name="Baniya A."/>
            <person name="Schwartz H.T."/>
            <person name="Tan C.-H."/>
            <person name="Antoshechkin I."/>
            <person name="Sternberg P.W."/>
            <person name="Goodrich-Blair H."/>
            <person name="Dillman A.R."/>
        </authorList>
    </citation>
    <scope>NUCLEOTIDE SEQUENCE</scope>
    <source>
        <strain evidence="5">PS9179</strain>
        <tissue evidence="5">Whole animal</tissue>
    </source>
</reference>
<sequence>MMPSDSSKGRVFFTADEEDFMWKLVIDSLKDADSIPQPIVPPSPLRHTFWHLAKEKYANMWRRTGTYTQRFKRMWQRQEVDRLPPESLAFLHEKLGPPETAEKPLHAASESVPQPSSDAALSLLTGIPIFEALTVREKRDGDKDKTMQQQTRDALIQERNIMADIQHINSVKFFGLCADRLPVKVVMELWPGGSLLEHSLQMTSQISAGERIHYCLETSEGLSYSQDKAYSHRDLAARNCLISKYEIIKIAHFSLSKISSAIKGNGHKSVADRCLTSLNELLRTSKTLRRNVKRCDPVKRCDFKYLSKKLTELQGNHLALRPSDSTIASIPNVNPLAKDEFQVLKETEDECQQERDYEKKLVSMERQHLFDQFVSLTLTKAEFTAKPMVMFLDQVPFDGSIVRMSASKKEFPEPTSSKFAEVLQMRYETKIEPASLRAFCLTGADEG</sequence>
<dbReference type="Proteomes" id="UP001175271">
    <property type="component" value="Unassembled WGS sequence"/>
</dbReference>
<dbReference type="InterPro" id="IPR008266">
    <property type="entry name" value="Tyr_kinase_AS"/>
</dbReference>
<dbReference type="PANTHER" id="PTHR24418">
    <property type="entry name" value="TYROSINE-PROTEIN KINASE"/>
    <property type="match status" value="1"/>
</dbReference>
<gene>
    <name evidence="5" type="ORF">QR680_002952</name>
</gene>
<accession>A0AA39H4S4</accession>
<comment type="caution">
    <text evidence="5">The sequence shown here is derived from an EMBL/GenBank/DDBJ whole genome shotgun (WGS) entry which is preliminary data.</text>
</comment>
<evidence type="ECO:0000313" key="6">
    <source>
        <dbReference type="Proteomes" id="UP001175271"/>
    </source>
</evidence>
<evidence type="ECO:0000256" key="2">
    <source>
        <dbReference type="ARBA" id="ARBA00022741"/>
    </source>
</evidence>